<reference evidence="3 4" key="1">
    <citation type="submission" date="2018-11" db="EMBL/GenBank/DDBJ databases">
        <authorList>
            <consortium name="Pathogen Informatics"/>
        </authorList>
    </citation>
    <scope>NUCLEOTIDE SEQUENCE [LARGE SCALE GENOMIC DNA]</scope>
</reference>
<feature type="compositionally biased region" description="Basic residues" evidence="1">
    <location>
        <begin position="63"/>
        <end position="72"/>
    </location>
</feature>
<evidence type="ECO:0000313" key="4">
    <source>
        <dbReference type="Proteomes" id="UP000267096"/>
    </source>
</evidence>
<evidence type="ECO:0000256" key="1">
    <source>
        <dbReference type="SAM" id="MobiDB-lite"/>
    </source>
</evidence>
<feature type="chain" id="PRO_5017946635" description="Secreted protein" evidence="2">
    <location>
        <begin position="24"/>
        <end position="72"/>
    </location>
</feature>
<keyword evidence="4" id="KW-1185">Reference proteome</keyword>
<dbReference type="Proteomes" id="UP000267096">
    <property type="component" value="Unassembled WGS sequence"/>
</dbReference>
<keyword evidence="2" id="KW-0732">Signal</keyword>
<dbReference type="EMBL" id="UYRR01014633">
    <property type="protein sequence ID" value="VDK27402.1"/>
    <property type="molecule type" value="Genomic_DNA"/>
</dbReference>
<proteinExistence type="predicted"/>
<evidence type="ECO:0000256" key="2">
    <source>
        <dbReference type="SAM" id="SignalP"/>
    </source>
</evidence>
<organism evidence="3 4">
    <name type="scientific">Anisakis simplex</name>
    <name type="common">Herring worm</name>
    <dbReference type="NCBI Taxonomy" id="6269"/>
    <lineage>
        <taxon>Eukaryota</taxon>
        <taxon>Metazoa</taxon>
        <taxon>Ecdysozoa</taxon>
        <taxon>Nematoda</taxon>
        <taxon>Chromadorea</taxon>
        <taxon>Rhabditida</taxon>
        <taxon>Spirurina</taxon>
        <taxon>Ascaridomorpha</taxon>
        <taxon>Ascaridoidea</taxon>
        <taxon>Anisakidae</taxon>
        <taxon>Anisakis</taxon>
        <taxon>Anisakis simplex complex</taxon>
    </lineage>
</organism>
<sequence length="72" mass="8228">MRLFHPLLLLAQELLHLLQMVFLLPPKALKSSSSSSSSSSSRPHCSRRTDHILQHNSPTPHCHPYHHKSRLT</sequence>
<accession>A0A3P6NS56</accession>
<feature type="signal peptide" evidence="2">
    <location>
        <begin position="1"/>
        <end position="23"/>
    </location>
</feature>
<gene>
    <name evidence="3" type="ORF">ASIM_LOCUS6616</name>
</gene>
<evidence type="ECO:0008006" key="5">
    <source>
        <dbReference type="Google" id="ProtNLM"/>
    </source>
</evidence>
<feature type="region of interest" description="Disordered" evidence="1">
    <location>
        <begin position="29"/>
        <end position="72"/>
    </location>
</feature>
<evidence type="ECO:0000313" key="3">
    <source>
        <dbReference type="EMBL" id="VDK27402.1"/>
    </source>
</evidence>
<protein>
    <recommendedName>
        <fullName evidence="5">Secreted protein</fullName>
    </recommendedName>
</protein>
<name>A0A3P6NS56_ANISI</name>
<feature type="compositionally biased region" description="Low complexity" evidence="1">
    <location>
        <begin position="31"/>
        <end position="41"/>
    </location>
</feature>
<dbReference type="AlphaFoldDB" id="A0A3P6NS56"/>